<evidence type="ECO:0000313" key="4">
    <source>
        <dbReference type="Proteomes" id="UP000327044"/>
    </source>
</evidence>
<dbReference type="Pfam" id="PF12738">
    <property type="entry name" value="PTCB-BRCT"/>
    <property type="match status" value="1"/>
</dbReference>
<feature type="domain" description="BRCT" evidence="2">
    <location>
        <begin position="772"/>
        <end position="837"/>
    </location>
</feature>
<feature type="region of interest" description="Disordered" evidence="1">
    <location>
        <begin position="89"/>
        <end position="111"/>
    </location>
</feature>
<feature type="compositionally biased region" description="Polar residues" evidence="1">
    <location>
        <begin position="501"/>
        <end position="512"/>
    </location>
</feature>
<proteinExistence type="predicted"/>
<feature type="region of interest" description="Disordered" evidence="1">
    <location>
        <begin position="344"/>
        <end position="376"/>
    </location>
</feature>
<dbReference type="CDD" id="cd17751">
    <property type="entry name" value="BRCT_microcephalin_rpt3"/>
    <property type="match status" value="1"/>
</dbReference>
<accession>A0A5N4AHK5</accession>
<feature type="domain" description="BRCT" evidence="2">
    <location>
        <begin position="858"/>
        <end position="938"/>
    </location>
</feature>
<dbReference type="CDD" id="cd17716">
    <property type="entry name" value="BRCT_microcephalin_rpt1"/>
    <property type="match status" value="1"/>
</dbReference>
<gene>
    <name evidence="3" type="ORF">PPYR_10852</name>
</gene>
<dbReference type="FunCoup" id="A0A5N4AHK5">
    <property type="interactions" value="1673"/>
</dbReference>
<feature type="compositionally biased region" description="Polar residues" evidence="1">
    <location>
        <begin position="524"/>
        <end position="551"/>
    </location>
</feature>
<feature type="region of interest" description="Disordered" evidence="1">
    <location>
        <begin position="1"/>
        <end position="23"/>
    </location>
</feature>
<dbReference type="InterPro" id="IPR001357">
    <property type="entry name" value="BRCT_dom"/>
</dbReference>
<dbReference type="Pfam" id="PF16770">
    <property type="entry name" value="RTT107_BRCT_5"/>
    <property type="match status" value="1"/>
</dbReference>
<protein>
    <recommendedName>
        <fullName evidence="2">BRCT domain-containing protein</fullName>
    </recommendedName>
</protein>
<dbReference type="PROSITE" id="PS50172">
    <property type="entry name" value="BRCT"/>
    <property type="match status" value="3"/>
</dbReference>
<dbReference type="Gene3D" id="3.40.50.10190">
    <property type="entry name" value="BRCT domain"/>
    <property type="match status" value="3"/>
</dbReference>
<dbReference type="PANTHER" id="PTHR14625:SF3">
    <property type="entry name" value="MICROCEPHALIN"/>
    <property type="match status" value="1"/>
</dbReference>
<reference evidence="3 4" key="1">
    <citation type="journal article" date="2018" name="Elife">
        <title>Firefly genomes illuminate parallel origins of bioluminescence in beetles.</title>
        <authorList>
            <person name="Fallon T.R."/>
            <person name="Lower S.E."/>
            <person name="Chang C.H."/>
            <person name="Bessho-Uehara M."/>
            <person name="Martin G.J."/>
            <person name="Bewick A.J."/>
            <person name="Behringer M."/>
            <person name="Debat H.J."/>
            <person name="Wong I."/>
            <person name="Day J.C."/>
            <person name="Suvorov A."/>
            <person name="Silva C.J."/>
            <person name="Stanger-Hall K.F."/>
            <person name="Hall D.W."/>
            <person name="Schmitz R.J."/>
            <person name="Nelson D.R."/>
            <person name="Lewis S.M."/>
            <person name="Shigenobu S."/>
            <person name="Bybee S.M."/>
            <person name="Larracuente A.M."/>
            <person name="Oba Y."/>
            <person name="Weng J.K."/>
        </authorList>
    </citation>
    <scope>NUCLEOTIDE SEQUENCE [LARGE SCALE GENOMIC DNA]</scope>
    <source>
        <strain evidence="3">1611_PpyrPB1</strain>
        <tissue evidence="3">Whole body</tissue>
    </source>
</reference>
<dbReference type="OrthoDB" id="2384350at2759"/>
<feature type="compositionally biased region" description="Polar residues" evidence="1">
    <location>
        <begin position="479"/>
        <end position="492"/>
    </location>
</feature>
<feature type="compositionally biased region" description="Polar residues" evidence="1">
    <location>
        <begin position="402"/>
        <end position="411"/>
    </location>
</feature>
<feature type="compositionally biased region" description="Low complexity" evidence="1">
    <location>
        <begin position="367"/>
        <end position="376"/>
    </location>
</feature>
<dbReference type="GO" id="GO:0000278">
    <property type="term" value="P:mitotic cell cycle"/>
    <property type="evidence" value="ECO:0007669"/>
    <property type="project" value="TreeGrafter"/>
</dbReference>
<dbReference type="Proteomes" id="UP000327044">
    <property type="component" value="Unassembled WGS sequence"/>
</dbReference>
<feature type="region of interest" description="Disordered" evidence="1">
    <location>
        <begin position="637"/>
        <end position="752"/>
    </location>
</feature>
<feature type="region of interest" description="Disordered" evidence="1">
    <location>
        <begin position="394"/>
        <end position="554"/>
    </location>
</feature>
<dbReference type="CDD" id="cd17736">
    <property type="entry name" value="BRCT_microcephalin_rpt2"/>
    <property type="match status" value="1"/>
</dbReference>
<evidence type="ECO:0000256" key="1">
    <source>
        <dbReference type="SAM" id="MobiDB-lite"/>
    </source>
</evidence>
<dbReference type="InterPro" id="IPR022047">
    <property type="entry name" value="Microcephalin-like"/>
</dbReference>
<evidence type="ECO:0000313" key="3">
    <source>
        <dbReference type="EMBL" id="KAB0796791.1"/>
    </source>
</evidence>
<dbReference type="EMBL" id="VVIM01000007">
    <property type="protein sequence ID" value="KAB0796791.1"/>
    <property type="molecule type" value="Genomic_DNA"/>
</dbReference>
<dbReference type="PANTHER" id="PTHR14625">
    <property type="entry name" value="MICROCEPHALIN"/>
    <property type="match status" value="1"/>
</dbReference>
<dbReference type="InterPro" id="IPR036420">
    <property type="entry name" value="BRCT_dom_sf"/>
</dbReference>
<organism evidence="3 4">
    <name type="scientific">Photinus pyralis</name>
    <name type="common">Common eastern firefly</name>
    <name type="synonym">Lampyris pyralis</name>
    <dbReference type="NCBI Taxonomy" id="7054"/>
    <lineage>
        <taxon>Eukaryota</taxon>
        <taxon>Metazoa</taxon>
        <taxon>Ecdysozoa</taxon>
        <taxon>Arthropoda</taxon>
        <taxon>Hexapoda</taxon>
        <taxon>Insecta</taxon>
        <taxon>Pterygota</taxon>
        <taxon>Neoptera</taxon>
        <taxon>Endopterygota</taxon>
        <taxon>Coleoptera</taxon>
        <taxon>Polyphaga</taxon>
        <taxon>Elateriformia</taxon>
        <taxon>Elateroidea</taxon>
        <taxon>Lampyridae</taxon>
        <taxon>Lampyrinae</taxon>
        <taxon>Photinus</taxon>
    </lineage>
</organism>
<keyword evidence="4" id="KW-1185">Reference proteome</keyword>
<feature type="compositionally biased region" description="Basic and acidic residues" evidence="1">
    <location>
        <begin position="455"/>
        <end position="472"/>
    </location>
</feature>
<name>A0A5N4AHK5_PHOPY</name>
<sequence length="942" mass="106101">MLPTNRASPAAFNSSPQSTETLNKSSDEILFETLMKDPIKKAFLLNILSQEKENIQRYKRRDEMVNKTPVKVQSQKYCESPTALLRRRALQRNRDSDSSSTRSPPTPSTPVDFGELLKGVVAYVEIRSKGEDRSAGAKMLMQSMGATVLDVLNRKVTHVVFKDGSFGTYQKAKLLKVHLVSVLWLEAIRKSNIRVSERNYPALGTDSYDINVSALYQDYENVVRDEQRRSLAAGSQRSAFASQKRSRLTMLPSELYSTNRESVRLRERMSDIVRSSQEYETESIISFKGPLSNEPPDSATLLGRGEENIIEMTSDDDSEVGMINGHSMSQVRDSAILDLDAQLSQHPEQDRSNSTGNRISKSLSTPSESLLSRKSLSKTNDMIVEMKLTANRSVSLDEESTRSNGSRQSCRSLPLPQLTLPSVARRTKSSETMPSLRISGDSVPTQPNMPPLRISETESDTRRTRSSADKVDMAPLRISTESELNNNTGSESSTKKRNTHRVSQVVPNSPSSTKRKLSDRSDENNVPLNSDLNKSGSTVDDGNPPSQTESVGSKKLRRKLFNLNQAIDPATQSLEVVEDQPQPQPALNTKILVVPLPRMSFDAIGGFVKPSKNIVVFPIRKKRRYLANKKLRNGLKSTKKVLTNAKPTKKNESVDEYDPVSTQQLKSSKDAPDRRHSTRIENAKTPRTDQSDKEEIVTTSDDQAESPAKRRCTIRINASQSHISSQLQNRRSTGEFLAHSSTKTQRSQKAKAGKPSIVCTRLHRSDVQMFMQIVRKLGVFLVEDEVSKKTTHLVVGECKRTVNLLRALCRGCWILTHEWLLRSLEAGKWLPEEDYELTDFSSAVQQCRRERQVFGKLYCMDIFTDCGAMYVSRNSTPRRSDLEELIRLCNGTVAKEIYHAKIIVGDWVRSDEITCVNEKWILDSITFNKKKSFKNYLFKFPK</sequence>
<feature type="compositionally biased region" description="Basic and acidic residues" evidence="1">
    <location>
        <begin position="667"/>
        <end position="696"/>
    </location>
</feature>
<feature type="domain" description="BRCT" evidence="2">
    <location>
        <begin position="112"/>
        <end position="202"/>
    </location>
</feature>
<feature type="compositionally biased region" description="Polar residues" evidence="1">
    <location>
        <begin position="344"/>
        <end position="366"/>
    </location>
</feature>
<dbReference type="SUPFAM" id="SSF52113">
    <property type="entry name" value="BRCT domain"/>
    <property type="match status" value="3"/>
</dbReference>
<comment type="caution">
    <text evidence="3">The sequence shown here is derived from an EMBL/GenBank/DDBJ whole genome shotgun (WGS) entry which is preliminary data.</text>
</comment>
<dbReference type="InParanoid" id="A0A5N4AHK5"/>
<dbReference type="AlphaFoldDB" id="A0A5N4AHK5"/>
<feature type="compositionally biased region" description="Polar residues" evidence="1">
    <location>
        <begin position="716"/>
        <end position="731"/>
    </location>
</feature>
<evidence type="ECO:0000259" key="2">
    <source>
        <dbReference type="PROSITE" id="PS50172"/>
    </source>
</evidence>
<dbReference type="SMART" id="SM00292">
    <property type="entry name" value="BRCT"/>
    <property type="match status" value="3"/>
</dbReference>